<evidence type="ECO:0000256" key="7">
    <source>
        <dbReference type="ARBA" id="ARBA00023242"/>
    </source>
</evidence>
<keyword evidence="10" id="KW-1185">Reference proteome</keyword>
<dbReference type="GO" id="GO:0000056">
    <property type="term" value="P:ribosomal small subunit export from nucleus"/>
    <property type="evidence" value="ECO:0007669"/>
    <property type="project" value="InterPro"/>
</dbReference>
<keyword evidence="8" id="KW-0175">Coiled coil</keyword>
<evidence type="ECO:0000256" key="3">
    <source>
        <dbReference type="ARBA" id="ARBA00022816"/>
    </source>
</evidence>
<keyword evidence="7" id="KW-0539">Nucleus</keyword>
<dbReference type="RefSeq" id="XP_060122527.1">
    <property type="nucleotide sequence ID" value="XM_060266544.1"/>
</dbReference>
<accession>A0AAF0JAW8</accession>
<gene>
    <name evidence="9" type="ORF">MJAP1_002610</name>
</gene>
<evidence type="ECO:0000256" key="5">
    <source>
        <dbReference type="ARBA" id="ARBA00023010"/>
    </source>
</evidence>
<evidence type="ECO:0000256" key="2">
    <source>
        <dbReference type="ARBA" id="ARBA00022448"/>
    </source>
</evidence>
<evidence type="ECO:0000313" key="10">
    <source>
        <dbReference type="Proteomes" id="UP001217754"/>
    </source>
</evidence>
<name>A0AAF0JAW8_9BASI</name>
<dbReference type="GO" id="GO:0000055">
    <property type="term" value="P:ribosomal large subunit export from nucleus"/>
    <property type="evidence" value="ECO:0007669"/>
    <property type="project" value="InterPro"/>
</dbReference>
<proteinExistence type="predicted"/>
<protein>
    <submittedName>
        <fullName evidence="9">Uncharacterized protein</fullName>
    </submittedName>
</protein>
<keyword evidence="2" id="KW-0813">Transport</keyword>
<dbReference type="PANTHER" id="PTHR13257:SF0">
    <property type="entry name" value="NUCLEAR PORE COMPLEX PROTEIN NUP88"/>
    <property type="match status" value="1"/>
</dbReference>
<feature type="coiled-coil region" evidence="8">
    <location>
        <begin position="574"/>
        <end position="601"/>
    </location>
</feature>
<keyword evidence="4" id="KW-0653">Protein transport</keyword>
<keyword evidence="5" id="KW-0811">Translocation</keyword>
<dbReference type="EMBL" id="CP119961">
    <property type="protein sequence ID" value="WFD39630.1"/>
    <property type="molecule type" value="Genomic_DNA"/>
</dbReference>
<dbReference type="GO" id="GO:0006606">
    <property type="term" value="P:protein import into nucleus"/>
    <property type="evidence" value="ECO:0007669"/>
    <property type="project" value="TreeGrafter"/>
</dbReference>
<keyword evidence="6" id="KW-0906">Nuclear pore complex</keyword>
<evidence type="ECO:0000256" key="8">
    <source>
        <dbReference type="SAM" id="Coils"/>
    </source>
</evidence>
<comment type="subcellular location">
    <subcellularLocation>
        <location evidence="1">Nucleus</location>
        <location evidence="1">Nuclear pore complex</location>
    </subcellularLocation>
</comment>
<dbReference type="GO" id="GO:0006406">
    <property type="term" value="P:mRNA export from nucleus"/>
    <property type="evidence" value="ECO:0007669"/>
    <property type="project" value="TreeGrafter"/>
</dbReference>
<dbReference type="GeneID" id="85226261"/>
<evidence type="ECO:0000256" key="1">
    <source>
        <dbReference type="ARBA" id="ARBA00004567"/>
    </source>
</evidence>
<dbReference type="InterPro" id="IPR019321">
    <property type="entry name" value="Nucleoporin_Nup88"/>
</dbReference>
<dbReference type="Proteomes" id="UP001217754">
    <property type="component" value="Chromosome 4"/>
</dbReference>
<dbReference type="InterPro" id="IPR037700">
    <property type="entry name" value="NUP88/NUP82"/>
</dbReference>
<dbReference type="PANTHER" id="PTHR13257">
    <property type="entry name" value="NUCLEOPORIN NUP84-RELATED"/>
    <property type="match status" value="1"/>
</dbReference>
<reference evidence="9" key="1">
    <citation type="submission" date="2023-03" db="EMBL/GenBank/DDBJ databases">
        <title>Mating type loci evolution in Malassezia.</title>
        <authorList>
            <person name="Coelho M.A."/>
        </authorList>
    </citation>
    <scope>NUCLEOTIDE SEQUENCE</scope>
    <source>
        <strain evidence="9">CBS 9431</strain>
    </source>
</reference>
<dbReference type="GO" id="GO:0005643">
    <property type="term" value="C:nuclear pore"/>
    <property type="evidence" value="ECO:0007669"/>
    <property type="project" value="UniProtKB-SubCell"/>
</dbReference>
<sequence length="746" mass="79807">MSAASRSWLEGFAAHPVFADAGSIGADTTRRASLLAVRGTDLIAVVENEVRITSLAQAKRTLSGGDESALAYKVLANEHLDFGITQVLVNPTGKLLAVAGTHELVMLILPRRGYMQHVGQACPVKGMRVGAYYHAPHGCAALAQCGWHPLGRDGASLLALTEDGLVREYDVLRDVDEPQQTIACTPGASARRSAFSADDDEAGVAVAYALGDTDAAMPDADDLALAPSWLFLTLFVLMRNGDVWAICPFLPKRASVPSARIAALQDDDGLAKRYVADLVKQLPDEDTSLDGERGMANVTAPASVPHRAVPQGPFLLRPAPVDRNDEEAAVASDVFAARLPAPLGTSAAPLDVLGIGARDGTIQLCLLAEPIAPRWARAAPPTLVVYETIVLPLDSPARTYAALQDENVLAFVQDPLYPDTVFVTHMLGVHRISMQRWAEPLLEAIAAGRAAEALAAKRTSEVVCVAQASDAAAAAHITGTVLVNDVYLSYAFFALTADAQLIALELGLRTPAEPVARESEGEAYVALLTDAFHAPKFALRAPAASSAPLAVSAESLRAFGRTAEHVRGEVRDVVSGANATQSRLEQQVQEAQRQVAELGGLAKRLDALGTPSGLAERLARIEAAQRATIERTDALLQQLMDEHQPQLSIYERRWLDELQRMAREFGVGDAPAPPAAEQLRRLEHQLGVLRPSLPRYAEQLRRAAPQGQRLGTQQTQRVESLLANEARLLAQAKAKIQKMQLALRAG</sequence>
<dbReference type="Pfam" id="PF10168">
    <property type="entry name" value="Nup88"/>
    <property type="match status" value="2"/>
</dbReference>
<evidence type="ECO:0000256" key="4">
    <source>
        <dbReference type="ARBA" id="ARBA00022927"/>
    </source>
</evidence>
<evidence type="ECO:0000313" key="9">
    <source>
        <dbReference type="EMBL" id="WFD39630.1"/>
    </source>
</evidence>
<organism evidence="9 10">
    <name type="scientific">Malassezia japonica</name>
    <dbReference type="NCBI Taxonomy" id="223818"/>
    <lineage>
        <taxon>Eukaryota</taxon>
        <taxon>Fungi</taxon>
        <taxon>Dikarya</taxon>
        <taxon>Basidiomycota</taxon>
        <taxon>Ustilaginomycotina</taxon>
        <taxon>Malasseziomycetes</taxon>
        <taxon>Malasseziales</taxon>
        <taxon>Malasseziaceae</taxon>
        <taxon>Malassezia</taxon>
    </lineage>
</organism>
<dbReference type="AlphaFoldDB" id="A0AAF0JAW8"/>
<dbReference type="GO" id="GO:0017056">
    <property type="term" value="F:structural constituent of nuclear pore"/>
    <property type="evidence" value="ECO:0007669"/>
    <property type="project" value="InterPro"/>
</dbReference>
<evidence type="ECO:0000256" key="6">
    <source>
        <dbReference type="ARBA" id="ARBA00023132"/>
    </source>
</evidence>
<keyword evidence="3" id="KW-0509">mRNA transport</keyword>